<dbReference type="AlphaFoldDB" id="A0A165NZJ7"/>
<gene>
    <name evidence="2" type="ORF">DAEQUDRAFT_389597</name>
</gene>
<keyword evidence="3" id="KW-1185">Reference proteome</keyword>
<organism evidence="2 3">
    <name type="scientific">Daedalea quercina L-15889</name>
    <dbReference type="NCBI Taxonomy" id="1314783"/>
    <lineage>
        <taxon>Eukaryota</taxon>
        <taxon>Fungi</taxon>
        <taxon>Dikarya</taxon>
        <taxon>Basidiomycota</taxon>
        <taxon>Agaricomycotina</taxon>
        <taxon>Agaricomycetes</taxon>
        <taxon>Polyporales</taxon>
        <taxon>Fomitopsis</taxon>
    </lineage>
</organism>
<protein>
    <submittedName>
        <fullName evidence="2">Uncharacterized protein</fullName>
    </submittedName>
</protein>
<reference evidence="2 3" key="1">
    <citation type="journal article" date="2016" name="Mol. Biol. Evol.">
        <title>Comparative Genomics of Early-Diverging Mushroom-Forming Fungi Provides Insights into the Origins of Lignocellulose Decay Capabilities.</title>
        <authorList>
            <person name="Nagy L.G."/>
            <person name="Riley R."/>
            <person name="Tritt A."/>
            <person name="Adam C."/>
            <person name="Daum C."/>
            <person name="Floudas D."/>
            <person name="Sun H."/>
            <person name="Yadav J.S."/>
            <person name="Pangilinan J."/>
            <person name="Larsson K.H."/>
            <person name="Matsuura K."/>
            <person name="Barry K."/>
            <person name="Labutti K."/>
            <person name="Kuo R."/>
            <person name="Ohm R.A."/>
            <person name="Bhattacharya S.S."/>
            <person name="Shirouzu T."/>
            <person name="Yoshinaga Y."/>
            <person name="Martin F.M."/>
            <person name="Grigoriev I.V."/>
            <person name="Hibbett D.S."/>
        </authorList>
    </citation>
    <scope>NUCLEOTIDE SEQUENCE [LARGE SCALE GENOMIC DNA]</scope>
    <source>
        <strain evidence="2 3">L-15889</strain>
    </source>
</reference>
<name>A0A165NZJ7_9APHY</name>
<dbReference type="EMBL" id="KV429075">
    <property type="protein sequence ID" value="KZT67573.1"/>
    <property type="molecule type" value="Genomic_DNA"/>
</dbReference>
<accession>A0A165NZJ7</accession>
<feature type="region of interest" description="Disordered" evidence="1">
    <location>
        <begin position="147"/>
        <end position="171"/>
    </location>
</feature>
<evidence type="ECO:0000256" key="1">
    <source>
        <dbReference type="SAM" id="MobiDB-lite"/>
    </source>
</evidence>
<evidence type="ECO:0000313" key="3">
    <source>
        <dbReference type="Proteomes" id="UP000076727"/>
    </source>
</evidence>
<evidence type="ECO:0000313" key="2">
    <source>
        <dbReference type="EMBL" id="KZT67573.1"/>
    </source>
</evidence>
<proteinExistence type="predicted"/>
<dbReference type="Proteomes" id="UP000076727">
    <property type="component" value="Unassembled WGS sequence"/>
</dbReference>
<sequence>MSAVVWPEDPLRRHPRCTVNQIRVWWGGPGSLLSHRRSVSAQPDWAGIPPHWPRVAVSQDCLRTMWWMATRLGCLTASSLASIPWTQNNLSGGYCESQPGHGPLAVDIRIIRSSLWSVASQMQRRCHEERGAWLTTRRTQFATWSRRPTTGWSLGPRSKEASGSSPPVPVC</sequence>